<dbReference type="Pfam" id="PF00400">
    <property type="entry name" value="WD40"/>
    <property type="match status" value="2"/>
</dbReference>
<evidence type="ECO:0000256" key="2">
    <source>
        <dbReference type="ARBA" id="ARBA00009482"/>
    </source>
</evidence>
<evidence type="ECO:0000256" key="6">
    <source>
        <dbReference type="ARBA" id="ARBA00023203"/>
    </source>
</evidence>
<dbReference type="PROSITE" id="PS50294">
    <property type="entry name" value="WD_REPEATS_REGION"/>
    <property type="match status" value="1"/>
</dbReference>
<comment type="function">
    <text evidence="7">F-actin regulator involved in anterograde Golgi to endosome transport: upon ubiquitination via 'Lys-33'-linked ubiquitin chains by the BCR(KLHL20) E3 ubiquitin ligase complex, interacts with EPS15 and localizes to the trans-Golgi network, where it promotes actin polymerization, thereby facilitating post-Golgi trafficking. May play a role in the maintenance of the Golgi apparatus morphology.</text>
</comment>
<dbReference type="PROSITE" id="PS50082">
    <property type="entry name" value="WD_REPEATS_2"/>
    <property type="match status" value="2"/>
</dbReference>
<name>A0AAD9EQT2_DISEL</name>
<feature type="region of interest" description="Disordered" evidence="10">
    <location>
        <begin position="211"/>
        <end position="230"/>
    </location>
</feature>
<evidence type="ECO:0000256" key="10">
    <source>
        <dbReference type="SAM" id="MobiDB-lite"/>
    </source>
</evidence>
<evidence type="ECO:0000256" key="7">
    <source>
        <dbReference type="ARBA" id="ARBA00024838"/>
    </source>
</evidence>
<dbReference type="Proteomes" id="UP001228049">
    <property type="component" value="Unassembled WGS sequence"/>
</dbReference>
<dbReference type="GO" id="GO:0005737">
    <property type="term" value="C:cytoplasm"/>
    <property type="evidence" value="ECO:0007669"/>
    <property type="project" value="UniProtKB-SubCell"/>
</dbReference>
<feature type="repeat" description="WD" evidence="8">
    <location>
        <begin position="175"/>
        <end position="216"/>
    </location>
</feature>
<dbReference type="SMART" id="SM01166">
    <property type="entry name" value="DUF1899"/>
    <property type="match status" value="1"/>
</dbReference>
<feature type="repeat" description="WD" evidence="8">
    <location>
        <begin position="75"/>
        <end position="109"/>
    </location>
</feature>
<organism evidence="12 13">
    <name type="scientific">Dissostichus eleginoides</name>
    <name type="common">Patagonian toothfish</name>
    <name type="synonym">Dissostichus amissus</name>
    <dbReference type="NCBI Taxonomy" id="100907"/>
    <lineage>
        <taxon>Eukaryota</taxon>
        <taxon>Metazoa</taxon>
        <taxon>Chordata</taxon>
        <taxon>Craniata</taxon>
        <taxon>Vertebrata</taxon>
        <taxon>Euteleostomi</taxon>
        <taxon>Actinopterygii</taxon>
        <taxon>Neopterygii</taxon>
        <taxon>Teleostei</taxon>
        <taxon>Neoteleostei</taxon>
        <taxon>Acanthomorphata</taxon>
        <taxon>Eupercaria</taxon>
        <taxon>Perciformes</taxon>
        <taxon>Notothenioidei</taxon>
        <taxon>Nototheniidae</taxon>
        <taxon>Dissostichus</taxon>
    </lineage>
</organism>
<dbReference type="SUPFAM" id="SSF50978">
    <property type="entry name" value="WD40 repeat-like"/>
    <property type="match status" value="1"/>
</dbReference>
<evidence type="ECO:0000256" key="8">
    <source>
        <dbReference type="PROSITE-ProRule" id="PRU00221"/>
    </source>
</evidence>
<feature type="non-terminal residue" evidence="12">
    <location>
        <position position="1"/>
    </location>
</feature>
<evidence type="ECO:0000256" key="3">
    <source>
        <dbReference type="ARBA" id="ARBA00022490"/>
    </source>
</evidence>
<dbReference type="AlphaFoldDB" id="A0AAD9EQT2"/>
<evidence type="ECO:0000256" key="9">
    <source>
        <dbReference type="RuleBase" id="RU280818"/>
    </source>
</evidence>
<dbReference type="GO" id="GO:0003779">
    <property type="term" value="F:actin binding"/>
    <property type="evidence" value="ECO:0007669"/>
    <property type="project" value="UniProtKB-KW"/>
</dbReference>
<dbReference type="Gene3D" id="2.130.10.10">
    <property type="entry name" value="YVTN repeat-like/Quinoprotein amine dehydrogenase"/>
    <property type="match status" value="1"/>
</dbReference>
<evidence type="ECO:0000256" key="4">
    <source>
        <dbReference type="ARBA" id="ARBA00022574"/>
    </source>
</evidence>
<dbReference type="InterPro" id="IPR015505">
    <property type="entry name" value="Coronin"/>
</dbReference>
<dbReference type="InterPro" id="IPR015943">
    <property type="entry name" value="WD40/YVTN_repeat-like_dom_sf"/>
</dbReference>
<keyword evidence="5 9" id="KW-0677">Repeat</keyword>
<keyword evidence="13" id="KW-1185">Reference proteome</keyword>
<evidence type="ECO:0000313" key="12">
    <source>
        <dbReference type="EMBL" id="KAK1878013.1"/>
    </source>
</evidence>
<comment type="similarity">
    <text evidence="2 9">Belongs to the WD repeat coronin family.</text>
</comment>
<dbReference type="InterPro" id="IPR036322">
    <property type="entry name" value="WD40_repeat_dom_sf"/>
</dbReference>
<accession>A0AAD9EQT2</accession>
<dbReference type="PANTHER" id="PTHR10856">
    <property type="entry name" value="CORONIN"/>
    <property type="match status" value="1"/>
</dbReference>
<keyword evidence="6" id="KW-0009">Actin-binding</keyword>
<evidence type="ECO:0000313" key="13">
    <source>
        <dbReference type="Proteomes" id="UP001228049"/>
    </source>
</evidence>
<protein>
    <recommendedName>
        <fullName evidence="9">Coronin</fullName>
    </recommendedName>
</protein>
<evidence type="ECO:0000259" key="11">
    <source>
        <dbReference type="SMART" id="SM01166"/>
    </source>
</evidence>
<dbReference type="Pfam" id="PF08953">
    <property type="entry name" value="DUF1899"/>
    <property type="match status" value="1"/>
</dbReference>
<comment type="subcellular location">
    <subcellularLocation>
        <location evidence="1">Cytoplasm</location>
    </subcellularLocation>
</comment>
<reference evidence="12" key="1">
    <citation type="submission" date="2023-04" db="EMBL/GenBank/DDBJ databases">
        <title>Chromosome-level genome of Chaenocephalus aceratus.</title>
        <authorList>
            <person name="Park H."/>
        </authorList>
    </citation>
    <scope>NUCLEOTIDE SEQUENCE</scope>
    <source>
        <strain evidence="12">DE</strain>
        <tissue evidence="12">Muscle</tissue>
    </source>
</reference>
<proteinExistence type="inferred from homology"/>
<keyword evidence="4 8" id="KW-0853">WD repeat</keyword>
<evidence type="ECO:0000256" key="1">
    <source>
        <dbReference type="ARBA" id="ARBA00004496"/>
    </source>
</evidence>
<keyword evidence="3" id="KW-0963">Cytoplasm</keyword>
<dbReference type="InterPro" id="IPR015048">
    <property type="entry name" value="DUF1899"/>
</dbReference>
<dbReference type="EMBL" id="JASDAP010000027">
    <property type="protein sequence ID" value="KAK1878013.1"/>
    <property type="molecule type" value="Genomic_DNA"/>
</dbReference>
<dbReference type="InterPro" id="IPR001680">
    <property type="entry name" value="WD40_rpt"/>
</dbReference>
<evidence type="ECO:0000256" key="5">
    <source>
        <dbReference type="ARBA" id="ARBA00022737"/>
    </source>
</evidence>
<sequence>MNRFKTSKFKNTTPKIGKKDGWINNVRAGSFSCQGNHIKASSKFVVFNTEQAGGGMLGLSSLKPGSDGQWTVTQLPCHSDLVTDMDFSPFDESLLATCSGDETVKLWSLVDPELQQPSSPELTLRPGQGRIELVLFHPTSSGLLAVGATKSPLIWDTSRPDTPLAALRLCLSAGAAEHGDQLQSLSWKRDGSLLASSCKDKMLRVFDPRAQTTAVQRPSKSPVVTGGGEELLGDSSQSTAFLRSLDRCQWVVSTGWATRTQRDHRAKSALFPSLHLSHKSFWSPCHGEEDLKVKRPESACCPPLRSTHGFTTSNKKTHGSRVEWGWLILVARIELCSPLA</sequence>
<dbReference type="PANTHER" id="PTHR10856:SF20">
    <property type="entry name" value="CORONIN-7"/>
    <property type="match status" value="1"/>
</dbReference>
<dbReference type="SMART" id="SM00320">
    <property type="entry name" value="WD40"/>
    <property type="match status" value="3"/>
</dbReference>
<comment type="caution">
    <text evidence="12">The sequence shown here is derived from an EMBL/GenBank/DDBJ whole genome shotgun (WGS) entry which is preliminary data.</text>
</comment>
<feature type="domain" description="DUF1899" evidence="11">
    <location>
        <begin position="3"/>
        <end position="65"/>
    </location>
</feature>
<gene>
    <name evidence="12" type="ORF">KUDE01_003321</name>
</gene>